<dbReference type="EMBL" id="UOFJ01000603">
    <property type="protein sequence ID" value="VAW71470.1"/>
    <property type="molecule type" value="Genomic_DNA"/>
</dbReference>
<protein>
    <recommendedName>
        <fullName evidence="1">Transposase IS66 central domain-containing protein</fullName>
    </recommendedName>
</protein>
<organism evidence="2">
    <name type="scientific">hydrothermal vent metagenome</name>
    <dbReference type="NCBI Taxonomy" id="652676"/>
    <lineage>
        <taxon>unclassified sequences</taxon>
        <taxon>metagenomes</taxon>
        <taxon>ecological metagenomes</taxon>
    </lineage>
</organism>
<accession>A0A3B0Y3Q9</accession>
<feature type="domain" description="Transposase IS66 central" evidence="1">
    <location>
        <begin position="1"/>
        <end position="78"/>
    </location>
</feature>
<reference evidence="2" key="1">
    <citation type="submission" date="2018-06" db="EMBL/GenBank/DDBJ databases">
        <authorList>
            <person name="Zhirakovskaya E."/>
        </authorList>
    </citation>
    <scope>NUCLEOTIDE SEQUENCE</scope>
</reference>
<evidence type="ECO:0000259" key="1">
    <source>
        <dbReference type="Pfam" id="PF03050"/>
    </source>
</evidence>
<evidence type="ECO:0000313" key="2">
    <source>
        <dbReference type="EMBL" id="VAW71470.1"/>
    </source>
</evidence>
<dbReference type="InterPro" id="IPR004291">
    <property type="entry name" value="Transposase_IS66_central"/>
</dbReference>
<gene>
    <name evidence="2" type="ORF">MNBD_GAMMA10-434</name>
</gene>
<dbReference type="AlphaFoldDB" id="A0A3B0Y3Q9"/>
<proteinExistence type="predicted"/>
<dbReference type="Pfam" id="PF03050">
    <property type="entry name" value="DDE_Tnp_IS66"/>
    <property type="match status" value="1"/>
</dbReference>
<name>A0A3B0Y3Q9_9ZZZZ</name>
<sequence>MSSWLLSITPSLLPIYNRMHAIQLQQRVINGDETPLKVIHEDKNKCYMWVYCTGTDSPSTNPDDKHKPPNIVLYGYRNCSGQVNLYTSIG</sequence>